<gene>
    <name evidence="3" type="primary">LOC112468635</name>
</gene>
<sequence>MQSELFAEERGLLARQRSVPKSCALSSLNPYLDSEGLIRVRGRLRQSHLPEAMKNPIILSSHHLLSLIIQHHHLKTLHAGPQLTLASLRNEFWILRASAVVRAVLFKCIACTREKAEVPVELMGDLPDVRVNRASRAFVHTGVDYAGPLLVRNALGRGYKAHKAYIALFVCLTTRAVHLELVSDYTSATFVAFYHRFVSRRGLPKSMYSDNGTTFQGADREMTEAYSTAIRDPNF</sequence>
<feature type="domain" description="Integrase catalytic" evidence="1">
    <location>
        <begin position="123"/>
        <end position="235"/>
    </location>
</feature>
<accession>A0A6J1RLU8</accession>
<dbReference type="InterPro" id="IPR041588">
    <property type="entry name" value="Integrase_H2C2"/>
</dbReference>
<name>A0A6J1RLU8_9HYME</name>
<dbReference type="InterPro" id="IPR012337">
    <property type="entry name" value="RNaseH-like_sf"/>
</dbReference>
<reference evidence="3" key="1">
    <citation type="submission" date="2025-08" db="UniProtKB">
        <authorList>
            <consortium name="RefSeq"/>
        </authorList>
    </citation>
    <scope>IDENTIFICATION</scope>
    <source>
        <tissue evidence="3">Whole body</tissue>
    </source>
</reference>
<dbReference type="GO" id="GO:0003676">
    <property type="term" value="F:nucleic acid binding"/>
    <property type="evidence" value="ECO:0007669"/>
    <property type="project" value="InterPro"/>
</dbReference>
<dbReference type="Gene3D" id="3.30.420.10">
    <property type="entry name" value="Ribonuclease H-like superfamily/Ribonuclease H"/>
    <property type="match status" value="1"/>
</dbReference>
<dbReference type="InterPro" id="IPR001584">
    <property type="entry name" value="Integrase_cat-core"/>
</dbReference>
<dbReference type="GO" id="GO:0015074">
    <property type="term" value="P:DNA integration"/>
    <property type="evidence" value="ECO:0007669"/>
    <property type="project" value="InterPro"/>
</dbReference>
<evidence type="ECO:0000259" key="1">
    <source>
        <dbReference type="PROSITE" id="PS50994"/>
    </source>
</evidence>
<dbReference type="PROSITE" id="PS50994">
    <property type="entry name" value="INTEGRASE"/>
    <property type="match status" value="1"/>
</dbReference>
<keyword evidence="2" id="KW-1185">Reference proteome</keyword>
<dbReference type="OrthoDB" id="7548844at2759"/>
<proteinExistence type="predicted"/>
<protein>
    <submittedName>
        <fullName evidence="3">Uncharacterized protein LOC112468635</fullName>
    </submittedName>
</protein>
<dbReference type="Proteomes" id="UP000504618">
    <property type="component" value="Unplaced"/>
</dbReference>
<organism evidence="2 3">
    <name type="scientific">Temnothorax curvispinosus</name>
    <dbReference type="NCBI Taxonomy" id="300111"/>
    <lineage>
        <taxon>Eukaryota</taxon>
        <taxon>Metazoa</taxon>
        <taxon>Ecdysozoa</taxon>
        <taxon>Arthropoda</taxon>
        <taxon>Hexapoda</taxon>
        <taxon>Insecta</taxon>
        <taxon>Pterygota</taxon>
        <taxon>Neoptera</taxon>
        <taxon>Endopterygota</taxon>
        <taxon>Hymenoptera</taxon>
        <taxon>Apocrita</taxon>
        <taxon>Aculeata</taxon>
        <taxon>Formicoidea</taxon>
        <taxon>Formicidae</taxon>
        <taxon>Myrmicinae</taxon>
        <taxon>Temnothorax</taxon>
    </lineage>
</organism>
<dbReference type="Pfam" id="PF17921">
    <property type="entry name" value="Integrase_H2C2"/>
    <property type="match status" value="1"/>
</dbReference>
<evidence type="ECO:0000313" key="3">
    <source>
        <dbReference type="RefSeq" id="XP_024893685.1"/>
    </source>
</evidence>
<dbReference type="AlphaFoldDB" id="A0A6J1RLU8"/>
<evidence type="ECO:0000313" key="2">
    <source>
        <dbReference type="Proteomes" id="UP000504618"/>
    </source>
</evidence>
<dbReference type="RefSeq" id="XP_024893685.1">
    <property type="nucleotide sequence ID" value="XM_025037917.1"/>
</dbReference>
<dbReference type="PANTHER" id="PTHR47331:SF6">
    <property type="entry name" value="DOUBLECORTIN DOMAIN-CONTAINING PROTEIN"/>
    <property type="match status" value="1"/>
</dbReference>
<dbReference type="GeneID" id="112468635"/>
<dbReference type="InterPro" id="IPR036397">
    <property type="entry name" value="RNaseH_sf"/>
</dbReference>
<dbReference type="PANTHER" id="PTHR47331">
    <property type="entry name" value="PHD-TYPE DOMAIN-CONTAINING PROTEIN"/>
    <property type="match status" value="1"/>
</dbReference>
<dbReference type="SUPFAM" id="SSF53098">
    <property type="entry name" value="Ribonuclease H-like"/>
    <property type="match status" value="1"/>
</dbReference>